<dbReference type="Gene3D" id="1.10.510.10">
    <property type="entry name" value="Transferase(Phosphotransferase) domain 1"/>
    <property type="match status" value="1"/>
</dbReference>
<comment type="subcellular location">
    <subcellularLocation>
        <location evidence="1">Membrane</location>
        <topology evidence="1">Single-pass membrane protein</topology>
    </subcellularLocation>
</comment>
<evidence type="ECO:0000256" key="4">
    <source>
        <dbReference type="ARBA" id="ARBA00022679"/>
    </source>
</evidence>
<evidence type="ECO:0000256" key="7">
    <source>
        <dbReference type="ARBA" id="ARBA00022741"/>
    </source>
</evidence>
<evidence type="ECO:0000256" key="10">
    <source>
        <dbReference type="ARBA" id="ARBA00022989"/>
    </source>
</evidence>
<feature type="transmembrane region" description="Helical" evidence="17">
    <location>
        <begin position="280"/>
        <end position="301"/>
    </location>
</feature>
<accession>A0A9K3I7A1</accession>
<dbReference type="FunFam" id="1.10.510.10:FF:000161">
    <property type="entry name" value="Wall-associated receptor kinase-like 20"/>
    <property type="match status" value="1"/>
</dbReference>
<comment type="caution">
    <text evidence="19">The sequence shown here is derived from an EMBL/GenBank/DDBJ whole genome shotgun (WGS) entry which is preliminary data.</text>
</comment>
<dbReference type="InterPro" id="IPR008271">
    <property type="entry name" value="Ser/Thr_kinase_AS"/>
</dbReference>
<dbReference type="Proteomes" id="UP000215914">
    <property type="component" value="Unassembled WGS sequence"/>
</dbReference>
<dbReference type="OrthoDB" id="1303655at2759"/>
<dbReference type="GO" id="GO:0005886">
    <property type="term" value="C:plasma membrane"/>
    <property type="evidence" value="ECO:0007669"/>
    <property type="project" value="UniProtKB-ARBA"/>
</dbReference>
<dbReference type="AlphaFoldDB" id="A0A9K3I7A1"/>
<keyword evidence="10 17" id="KW-1133">Transmembrane helix</keyword>
<dbReference type="PROSITE" id="PS00108">
    <property type="entry name" value="PROTEIN_KINASE_ST"/>
    <property type="match status" value="1"/>
</dbReference>
<feature type="domain" description="Protein kinase" evidence="18">
    <location>
        <begin position="381"/>
        <end position="657"/>
    </location>
</feature>
<comment type="catalytic activity">
    <reaction evidence="13">
        <text>L-threonyl-[protein] + ATP = O-phospho-L-threonyl-[protein] + ADP + H(+)</text>
        <dbReference type="Rhea" id="RHEA:46608"/>
        <dbReference type="Rhea" id="RHEA-COMP:11060"/>
        <dbReference type="Rhea" id="RHEA-COMP:11605"/>
        <dbReference type="ChEBI" id="CHEBI:15378"/>
        <dbReference type="ChEBI" id="CHEBI:30013"/>
        <dbReference type="ChEBI" id="CHEBI:30616"/>
        <dbReference type="ChEBI" id="CHEBI:61977"/>
        <dbReference type="ChEBI" id="CHEBI:456216"/>
        <dbReference type="EC" id="2.7.11.1"/>
    </reaction>
</comment>
<comment type="catalytic activity">
    <reaction evidence="14">
        <text>L-seryl-[protein] + ATP = O-phospho-L-seryl-[protein] + ADP + H(+)</text>
        <dbReference type="Rhea" id="RHEA:17989"/>
        <dbReference type="Rhea" id="RHEA-COMP:9863"/>
        <dbReference type="Rhea" id="RHEA-COMP:11604"/>
        <dbReference type="ChEBI" id="CHEBI:15378"/>
        <dbReference type="ChEBI" id="CHEBI:29999"/>
        <dbReference type="ChEBI" id="CHEBI:30616"/>
        <dbReference type="ChEBI" id="CHEBI:83421"/>
        <dbReference type="ChEBI" id="CHEBI:456216"/>
        <dbReference type="EC" id="2.7.11.1"/>
    </reaction>
</comment>
<evidence type="ECO:0000256" key="5">
    <source>
        <dbReference type="ARBA" id="ARBA00022692"/>
    </source>
</evidence>
<dbReference type="InterPro" id="IPR017441">
    <property type="entry name" value="Protein_kinase_ATP_BS"/>
</dbReference>
<keyword evidence="9 15" id="KW-0067">ATP-binding</keyword>
<keyword evidence="4 19" id="KW-0808">Transferase</keyword>
<evidence type="ECO:0000256" key="17">
    <source>
        <dbReference type="SAM" id="Phobius"/>
    </source>
</evidence>
<dbReference type="EMBL" id="MNCJ02000324">
    <property type="protein sequence ID" value="KAF5791415.1"/>
    <property type="molecule type" value="Genomic_DNA"/>
</dbReference>
<sequence length="709" mass="78373">MNHRLDLTPSLFALTVVLATVIHFPVLRCQKTRPYDICRQSVKCGNIQLEYPFWGSDRPAYCGHPGFQLTCQSDVPELVYKSVNYRVLDTDSSTQTITIARNDLWTNDCPEYLHNTTYNSTLFNGDNFDQQNISLYYKCDTNIPGGISVPAGHRFSCNVNNTQSDSYFYLTNLISPNIANFFVLCDSYITVPVNQSSAARLATSGASRSDLSSALTAGFNLQWTANDDECEQCIQSDGQCGSNSTSPDLFACYCTSGNFSLTCNNVGESGGSSKTSSLSIVLPIVGAVIAGVGIGWAIFVCRQRRKKRTINEASAAQTESKAILTKFSSKRLTSDDSNFTSSIPSFPTPRTSETSREFGKSSYFGAQVFTYEELEIATDNFNNSREIGDGGFGTVYYGKLLDGREVAVKRLYENNFKRMEQFMNEVKILTGLDHDHLVKLYGCTSKRSRELLLVYEYIPNGTVADHLHGKLANSSSSLFSWSVRFNIAIQTADAIAYLHQSGIIHRDVKTTNILVDKSFQVKVADFGLSRLFQNVTHVSTAPQGTPGYVDPEYYQCYHLTDKSDVYSFGVVLVELISSLQAVDTSRHRLDINLANMAVTKIQNHKLDELVDKSIGFETNGQVRRTTALVAELAFRCLQQQKDMRPTMKEVLETLQGIQNDDLNTQKPEVVDIVVDDGGLLKGQHTEPASPESGITNKLVASSVPNSSSG</sequence>
<name>A0A9K3I7A1_HELAN</name>
<evidence type="ECO:0000256" key="3">
    <source>
        <dbReference type="ARBA" id="ARBA00022527"/>
    </source>
</evidence>
<evidence type="ECO:0000256" key="12">
    <source>
        <dbReference type="ARBA" id="ARBA00023180"/>
    </source>
</evidence>
<keyword evidence="3" id="KW-0723">Serine/threonine-protein kinase</keyword>
<keyword evidence="6" id="KW-0732">Signal</keyword>
<organism evidence="19 20">
    <name type="scientific">Helianthus annuus</name>
    <name type="common">Common sunflower</name>
    <dbReference type="NCBI Taxonomy" id="4232"/>
    <lineage>
        <taxon>Eukaryota</taxon>
        <taxon>Viridiplantae</taxon>
        <taxon>Streptophyta</taxon>
        <taxon>Embryophyta</taxon>
        <taxon>Tracheophyta</taxon>
        <taxon>Spermatophyta</taxon>
        <taxon>Magnoliopsida</taxon>
        <taxon>eudicotyledons</taxon>
        <taxon>Gunneridae</taxon>
        <taxon>Pentapetalae</taxon>
        <taxon>asterids</taxon>
        <taxon>campanulids</taxon>
        <taxon>Asterales</taxon>
        <taxon>Asteraceae</taxon>
        <taxon>Asteroideae</taxon>
        <taxon>Heliantheae alliance</taxon>
        <taxon>Heliantheae</taxon>
        <taxon>Helianthus</taxon>
    </lineage>
</organism>
<dbReference type="PROSITE" id="PS00107">
    <property type="entry name" value="PROTEIN_KINASE_ATP"/>
    <property type="match status" value="1"/>
</dbReference>
<evidence type="ECO:0000259" key="18">
    <source>
        <dbReference type="PROSITE" id="PS50011"/>
    </source>
</evidence>
<keyword evidence="5 17" id="KW-0812">Transmembrane</keyword>
<evidence type="ECO:0000256" key="15">
    <source>
        <dbReference type="PROSITE-ProRule" id="PRU10141"/>
    </source>
</evidence>
<evidence type="ECO:0000313" key="20">
    <source>
        <dbReference type="Proteomes" id="UP000215914"/>
    </source>
</evidence>
<gene>
    <name evidence="19" type="ORF">HanXRQr2_Chr09g0394521</name>
</gene>
<dbReference type="GO" id="GO:0005524">
    <property type="term" value="F:ATP binding"/>
    <property type="evidence" value="ECO:0007669"/>
    <property type="project" value="UniProtKB-UniRule"/>
</dbReference>
<evidence type="ECO:0000256" key="13">
    <source>
        <dbReference type="ARBA" id="ARBA00047899"/>
    </source>
</evidence>
<dbReference type="InterPro" id="IPR011009">
    <property type="entry name" value="Kinase-like_dom_sf"/>
</dbReference>
<keyword evidence="8" id="KW-0418">Kinase</keyword>
<feature type="region of interest" description="Disordered" evidence="16">
    <location>
        <begin position="681"/>
        <end position="709"/>
    </location>
</feature>
<dbReference type="SMART" id="SM00220">
    <property type="entry name" value="S_TKc"/>
    <property type="match status" value="1"/>
</dbReference>
<keyword evidence="11 17" id="KW-0472">Membrane</keyword>
<dbReference type="InterPro" id="IPR025287">
    <property type="entry name" value="WAK_GUB"/>
</dbReference>
<evidence type="ECO:0000256" key="16">
    <source>
        <dbReference type="SAM" id="MobiDB-lite"/>
    </source>
</evidence>
<evidence type="ECO:0000256" key="6">
    <source>
        <dbReference type="ARBA" id="ARBA00022729"/>
    </source>
</evidence>
<dbReference type="Gramene" id="mRNA:HanXRQr2_Chr09g0394521">
    <property type="protein sequence ID" value="mRNA:HanXRQr2_Chr09g0394521"/>
    <property type="gene ID" value="HanXRQr2_Chr09g0394521"/>
</dbReference>
<dbReference type="SUPFAM" id="SSF56112">
    <property type="entry name" value="Protein kinase-like (PK-like)"/>
    <property type="match status" value="1"/>
</dbReference>
<reference evidence="19" key="2">
    <citation type="submission" date="2020-06" db="EMBL/GenBank/DDBJ databases">
        <title>Helianthus annuus Genome sequencing and assembly Release 2.</title>
        <authorList>
            <person name="Gouzy J."/>
            <person name="Langlade N."/>
            <person name="Munos S."/>
        </authorList>
    </citation>
    <scope>NUCLEOTIDE SEQUENCE</scope>
    <source>
        <tissue evidence="19">Leaves</tissue>
    </source>
</reference>
<dbReference type="Pfam" id="PF07714">
    <property type="entry name" value="PK_Tyr_Ser-Thr"/>
    <property type="match status" value="1"/>
</dbReference>
<evidence type="ECO:0000256" key="11">
    <source>
        <dbReference type="ARBA" id="ARBA00023136"/>
    </source>
</evidence>
<dbReference type="Gene3D" id="3.30.200.20">
    <property type="entry name" value="Phosphorylase Kinase, domain 1"/>
    <property type="match status" value="1"/>
</dbReference>
<proteinExistence type="predicted"/>
<dbReference type="InterPro" id="IPR001245">
    <property type="entry name" value="Ser-Thr/Tyr_kinase_cat_dom"/>
</dbReference>
<evidence type="ECO:0000256" key="8">
    <source>
        <dbReference type="ARBA" id="ARBA00022777"/>
    </source>
</evidence>
<feature type="binding site" evidence="15">
    <location>
        <position position="409"/>
    </location>
    <ligand>
        <name>ATP</name>
        <dbReference type="ChEBI" id="CHEBI:30616"/>
    </ligand>
</feature>
<keyword evidence="12" id="KW-0325">Glycoprotein</keyword>
<dbReference type="PROSITE" id="PS50011">
    <property type="entry name" value="PROTEIN_KINASE_DOM"/>
    <property type="match status" value="1"/>
</dbReference>
<protein>
    <recommendedName>
        <fullName evidence="2">non-specific serine/threonine protein kinase</fullName>
        <ecNumber evidence="2">2.7.11.1</ecNumber>
    </recommendedName>
</protein>
<evidence type="ECO:0000313" key="19">
    <source>
        <dbReference type="EMBL" id="KAF5791415.1"/>
    </source>
</evidence>
<dbReference type="GO" id="GO:0030247">
    <property type="term" value="F:polysaccharide binding"/>
    <property type="evidence" value="ECO:0007669"/>
    <property type="project" value="InterPro"/>
</dbReference>
<keyword evidence="20" id="KW-1185">Reference proteome</keyword>
<dbReference type="InterPro" id="IPR032872">
    <property type="entry name" value="WAK_assoc_C"/>
</dbReference>
<dbReference type="Pfam" id="PF13947">
    <property type="entry name" value="GUB_WAK_bind"/>
    <property type="match status" value="1"/>
</dbReference>
<dbReference type="PANTHER" id="PTHR46008">
    <property type="entry name" value="LEAF RUST 10 DISEASE-RESISTANCE LOCUS RECEPTOR-LIKE PROTEIN KINASE-LIKE 1.4"/>
    <property type="match status" value="1"/>
</dbReference>
<dbReference type="Pfam" id="PF14380">
    <property type="entry name" value="WAK_assoc"/>
    <property type="match status" value="1"/>
</dbReference>
<dbReference type="PANTHER" id="PTHR46008:SF38">
    <property type="entry name" value="CONCANAVALIN A-LIKE LECTIN_GLUCANASE DOMAIN-CONTAINING PROTEIN-RELATED"/>
    <property type="match status" value="1"/>
</dbReference>
<feature type="compositionally biased region" description="Polar residues" evidence="16">
    <location>
        <begin position="692"/>
        <end position="709"/>
    </location>
</feature>
<evidence type="ECO:0000256" key="1">
    <source>
        <dbReference type="ARBA" id="ARBA00004167"/>
    </source>
</evidence>
<evidence type="ECO:0000256" key="2">
    <source>
        <dbReference type="ARBA" id="ARBA00012513"/>
    </source>
</evidence>
<dbReference type="EC" id="2.7.11.1" evidence="2"/>
<dbReference type="GO" id="GO:0004674">
    <property type="term" value="F:protein serine/threonine kinase activity"/>
    <property type="evidence" value="ECO:0007669"/>
    <property type="project" value="UniProtKB-KW"/>
</dbReference>
<evidence type="ECO:0000256" key="9">
    <source>
        <dbReference type="ARBA" id="ARBA00022840"/>
    </source>
</evidence>
<reference evidence="19" key="1">
    <citation type="journal article" date="2017" name="Nature">
        <title>The sunflower genome provides insights into oil metabolism, flowering and Asterid evolution.</title>
        <authorList>
            <person name="Badouin H."/>
            <person name="Gouzy J."/>
            <person name="Grassa C.J."/>
            <person name="Murat F."/>
            <person name="Staton S.E."/>
            <person name="Cottret L."/>
            <person name="Lelandais-Briere C."/>
            <person name="Owens G.L."/>
            <person name="Carrere S."/>
            <person name="Mayjonade B."/>
            <person name="Legrand L."/>
            <person name="Gill N."/>
            <person name="Kane N.C."/>
            <person name="Bowers J.E."/>
            <person name="Hubner S."/>
            <person name="Bellec A."/>
            <person name="Berard A."/>
            <person name="Berges H."/>
            <person name="Blanchet N."/>
            <person name="Boniface M.C."/>
            <person name="Brunel D."/>
            <person name="Catrice O."/>
            <person name="Chaidir N."/>
            <person name="Claudel C."/>
            <person name="Donnadieu C."/>
            <person name="Faraut T."/>
            <person name="Fievet G."/>
            <person name="Helmstetter N."/>
            <person name="King M."/>
            <person name="Knapp S.J."/>
            <person name="Lai Z."/>
            <person name="Le Paslier M.C."/>
            <person name="Lippi Y."/>
            <person name="Lorenzon L."/>
            <person name="Mandel J.R."/>
            <person name="Marage G."/>
            <person name="Marchand G."/>
            <person name="Marquand E."/>
            <person name="Bret-Mestries E."/>
            <person name="Morien E."/>
            <person name="Nambeesan S."/>
            <person name="Nguyen T."/>
            <person name="Pegot-Espagnet P."/>
            <person name="Pouilly N."/>
            <person name="Raftis F."/>
            <person name="Sallet E."/>
            <person name="Schiex T."/>
            <person name="Thomas J."/>
            <person name="Vandecasteele C."/>
            <person name="Vares D."/>
            <person name="Vear F."/>
            <person name="Vautrin S."/>
            <person name="Crespi M."/>
            <person name="Mangin B."/>
            <person name="Burke J.M."/>
            <person name="Salse J."/>
            <person name="Munos S."/>
            <person name="Vincourt P."/>
            <person name="Rieseberg L.H."/>
            <person name="Langlade N.B."/>
        </authorList>
    </citation>
    <scope>NUCLEOTIDE SEQUENCE</scope>
    <source>
        <tissue evidence="19">Leaves</tissue>
    </source>
</reference>
<evidence type="ECO:0000256" key="14">
    <source>
        <dbReference type="ARBA" id="ARBA00048679"/>
    </source>
</evidence>
<dbReference type="InterPro" id="IPR000719">
    <property type="entry name" value="Prot_kinase_dom"/>
</dbReference>
<keyword evidence="7 15" id="KW-0547">Nucleotide-binding</keyword>